<evidence type="ECO:0000259" key="2">
    <source>
        <dbReference type="PROSITE" id="PS51029"/>
    </source>
</evidence>
<dbReference type="InterPro" id="IPR039353">
    <property type="entry name" value="TF_Adf1"/>
</dbReference>
<dbReference type="AlphaFoldDB" id="A0A0Q9W7L6"/>
<feature type="region of interest" description="Disordered" evidence="1">
    <location>
        <begin position="145"/>
        <end position="190"/>
    </location>
</feature>
<sequence>MSEMSVAKLSLRNLGTMSNRDMEHLAPIISKKSRRVKKKNLKRKIQHEWSENEVISLIKAVKQQPSIWMDGPLQQKLNRSDCWNSIIAALAIDGVDVNEAKTKWASLRVTYRLNLSKRQSAGLANTSAVVWRYFELMSFLDQNNADPSNAARKEHTPSPETKPFAQTRPSRVVATSIKRRRTRGNASCTTSTPMIPLVSIAASTSLGALPSAAIAPGVTTPLPSPTGASQSPARSSSSKSASLSAPAAAALQAVAAALPTAAGANSNSDANSAFCEYLLSEMRTISSDHARALRHHLSRTLLQFLENVKEADQMAQ</sequence>
<reference evidence="3" key="3">
    <citation type="submission" date="2015-11" db="EMBL/GenBank/DDBJ databases">
        <authorList>
            <consortium name="FlyBase"/>
        </authorList>
    </citation>
    <scope>NUCLEOTIDE SEQUENCE</scope>
    <source>
        <strain evidence="3">TSC#15010-1051.87</strain>
    </source>
</reference>
<dbReference type="KEGG" id="dvi:26531847"/>
<evidence type="ECO:0000313" key="4">
    <source>
        <dbReference type="EMBL" id="KRF80814.1"/>
    </source>
</evidence>
<dbReference type="Proteomes" id="UP000008792">
    <property type="component" value="Unassembled WGS sequence"/>
</dbReference>
<dbReference type="PANTHER" id="PTHR12243">
    <property type="entry name" value="MADF DOMAIN TRANSCRIPTION FACTOR"/>
    <property type="match status" value="1"/>
</dbReference>
<accession>A0A0Q9W7L6</accession>
<dbReference type="PROSITE" id="PS51029">
    <property type="entry name" value="MADF"/>
    <property type="match status" value="1"/>
</dbReference>
<feature type="domain" description="MADF" evidence="2">
    <location>
        <begin position="56"/>
        <end position="145"/>
    </location>
</feature>
<feature type="compositionally biased region" description="Low complexity" evidence="1">
    <location>
        <begin position="228"/>
        <end position="240"/>
    </location>
</feature>
<evidence type="ECO:0000313" key="5">
    <source>
        <dbReference type="Proteomes" id="UP000008792"/>
    </source>
</evidence>
<dbReference type="PANTHER" id="PTHR12243:SF67">
    <property type="entry name" value="COREPRESSOR OF PANGOLIN, ISOFORM A-RELATED"/>
    <property type="match status" value="1"/>
</dbReference>
<reference evidence="3 5" key="1">
    <citation type="journal article" date="2007" name="Nature">
        <title>Evolution of genes and genomes on the Drosophila phylogeny.</title>
        <authorList>
            <consortium name="Drosophila 12 Genomes Consortium"/>
            <person name="Clark A.G."/>
            <person name="Eisen M.B."/>
            <person name="Smith D.R."/>
            <person name="Bergman C.M."/>
            <person name="Oliver B."/>
            <person name="Markow T.A."/>
            <person name="Kaufman T.C."/>
            <person name="Kellis M."/>
            <person name="Gelbart W."/>
            <person name="Iyer V.N."/>
            <person name="Pollard D.A."/>
            <person name="Sackton T.B."/>
            <person name="Larracuente A.M."/>
            <person name="Singh N.D."/>
            <person name="Abad J.P."/>
            <person name="Abt D.N."/>
            <person name="Adryan B."/>
            <person name="Aguade M."/>
            <person name="Akashi H."/>
            <person name="Anderson W.W."/>
            <person name="Aquadro C.F."/>
            <person name="Ardell D.H."/>
            <person name="Arguello R."/>
            <person name="Artieri C.G."/>
            <person name="Barbash D.A."/>
            <person name="Barker D."/>
            <person name="Barsanti P."/>
            <person name="Batterham P."/>
            <person name="Batzoglou S."/>
            <person name="Begun D."/>
            <person name="Bhutkar A."/>
            <person name="Blanco E."/>
            <person name="Bosak S.A."/>
            <person name="Bradley R.K."/>
            <person name="Brand A.D."/>
            <person name="Brent M.R."/>
            <person name="Brooks A.N."/>
            <person name="Brown R.H."/>
            <person name="Butlin R.K."/>
            <person name="Caggese C."/>
            <person name="Calvi B.R."/>
            <person name="Bernardo de Carvalho A."/>
            <person name="Caspi A."/>
            <person name="Castrezana S."/>
            <person name="Celniker S.E."/>
            <person name="Chang J.L."/>
            <person name="Chapple C."/>
            <person name="Chatterji S."/>
            <person name="Chinwalla A."/>
            <person name="Civetta A."/>
            <person name="Clifton S.W."/>
            <person name="Comeron J.M."/>
            <person name="Costello J.C."/>
            <person name="Coyne J.A."/>
            <person name="Daub J."/>
            <person name="David R.G."/>
            <person name="Delcher A.L."/>
            <person name="Delehaunty K."/>
            <person name="Do C.B."/>
            <person name="Ebling H."/>
            <person name="Edwards K."/>
            <person name="Eickbush T."/>
            <person name="Evans J.D."/>
            <person name="Filipski A."/>
            <person name="Findeiss S."/>
            <person name="Freyhult E."/>
            <person name="Fulton L."/>
            <person name="Fulton R."/>
            <person name="Garcia A.C."/>
            <person name="Gardiner A."/>
            <person name="Garfield D.A."/>
            <person name="Garvin B.E."/>
            <person name="Gibson G."/>
            <person name="Gilbert D."/>
            <person name="Gnerre S."/>
            <person name="Godfrey J."/>
            <person name="Good R."/>
            <person name="Gotea V."/>
            <person name="Gravely B."/>
            <person name="Greenberg A.J."/>
            <person name="Griffiths-Jones S."/>
            <person name="Gross S."/>
            <person name="Guigo R."/>
            <person name="Gustafson E.A."/>
            <person name="Haerty W."/>
            <person name="Hahn M.W."/>
            <person name="Halligan D.L."/>
            <person name="Halpern A.L."/>
            <person name="Halter G.M."/>
            <person name="Han M.V."/>
            <person name="Heger A."/>
            <person name="Hillier L."/>
            <person name="Hinrichs A.S."/>
            <person name="Holmes I."/>
            <person name="Hoskins R.A."/>
            <person name="Hubisz M.J."/>
            <person name="Hultmark D."/>
            <person name="Huntley M.A."/>
            <person name="Jaffe D.B."/>
            <person name="Jagadeeshan S."/>
            <person name="Jeck W.R."/>
            <person name="Johnson J."/>
            <person name="Jones C.D."/>
            <person name="Jordan W.C."/>
            <person name="Karpen G.H."/>
            <person name="Kataoka E."/>
            <person name="Keightley P.D."/>
            <person name="Kheradpour P."/>
            <person name="Kirkness E.F."/>
            <person name="Koerich L.B."/>
            <person name="Kristiansen K."/>
            <person name="Kudrna D."/>
            <person name="Kulathinal R.J."/>
            <person name="Kumar S."/>
            <person name="Kwok R."/>
            <person name="Lander E."/>
            <person name="Langley C.H."/>
            <person name="Lapoint R."/>
            <person name="Lazzaro B.P."/>
            <person name="Lee S.J."/>
            <person name="Levesque L."/>
            <person name="Li R."/>
            <person name="Lin C.F."/>
            <person name="Lin M.F."/>
            <person name="Lindblad-Toh K."/>
            <person name="Llopart A."/>
            <person name="Long M."/>
            <person name="Low L."/>
            <person name="Lozovsky E."/>
            <person name="Lu J."/>
            <person name="Luo M."/>
            <person name="Machado C.A."/>
            <person name="Makalowski W."/>
            <person name="Marzo M."/>
            <person name="Matsuda M."/>
            <person name="Matzkin L."/>
            <person name="McAllister B."/>
            <person name="McBride C.S."/>
            <person name="McKernan B."/>
            <person name="McKernan K."/>
            <person name="Mendez-Lago M."/>
            <person name="Minx P."/>
            <person name="Mollenhauer M.U."/>
            <person name="Montooth K."/>
            <person name="Mount S.M."/>
            <person name="Mu X."/>
            <person name="Myers E."/>
            <person name="Negre B."/>
            <person name="Newfeld S."/>
            <person name="Nielsen R."/>
            <person name="Noor M.A."/>
            <person name="O'Grady P."/>
            <person name="Pachter L."/>
            <person name="Papaceit M."/>
            <person name="Parisi M.J."/>
            <person name="Parisi M."/>
            <person name="Parts L."/>
            <person name="Pedersen J.S."/>
            <person name="Pesole G."/>
            <person name="Phillippy A.M."/>
            <person name="Ponting C.P."/>
            <person name="Pop M."/>
            <person name="Porcelli D."/>
            <person name="Powell J.R."/>
            <person name="Prohaska S."/>
            <person name="Pruitt K."/>
            <person name="Puig M."/>
            <person name="Quesneville H."/>
            <person name="Ram K.R."/>
            <person name="Rand D."/>
            <person name="Rasmussen M.D."/>
            <person name="Reed L.K."/>
            <person name="Reenan R."/>
            <person name="Reily A."/>
            <person name="Remington K.A."/>
            <person name="Rieger T.T."/>
            <person name="Ritchie M.G."/>
            <person name="Robin C."/>
            <person name="Rogers Y.H."/>
            <person name="Rohde C."/>
            <person name="Rozas J."/>
            <person name="Rubenfield M.J."/>
            <person name="Ruiz A."/>
            <person name="Russo S."/>
            <person name="Salzberg S.L."/>
            <person name="Sanchez-Gracia A."/>
            <person name="Saranga D.J."/>
            <person name="Sato H."/>
            <person name="Schaeffer S.W."/>
            <person name="Schatz M.C."/>
            <person name="Schlenke T."/>
            <person name="Schwartz R."/>
            <person name="Segarra C."/>
            <person name="Singh R.S."/>
            <person name="Sirot L."/>
            <person name="Sirota M."/>
            <person name="Sisneros N.B."/>
            <person name="Smith C.D."/>
            <person name="Smith T.F."/>
            <person name="Spieth J."/>
            <person name="Stage D.E."/>
            <person name="Stark A."/>
            <person name="Stephan W."/>
            <person name="Strausberg R.L."/>
            <person name="Strempel S."/>
            <person name="Sturgill D."/>
            <person name="Sutton G."/>
            <person name="Sutton G.G."/>
            <person name="Tao W."/>
            <person name="Teichmann S."/>
            <person name="Tobari Y.N."/>
            <person name="Tomimura Y."/>
            <person name="Tsolas J.M."/>
            <person name="Valente V.L."/>
            <person name="Venter E."/>
            <person name="Venter J.C."/>
            <person name="Vicario S."/>
            <person name="Vieira F.G."/>
            <person name="Vilella A.J."/>
            <person name="Villasante A."/>
            <person name="Walenz B."/>
            <person name="Wang J."/>
            <person name="Wasserman M."/>
            <person name="Watts T."/>
            <person name="Wilson D."/>
            <person name="Wilson R.K."/>
            <person name="Wing R.A."/>
            <person name="Wolfner M.F."/>
            <person name="Wong A."/>
            <person name="Wong G.K."/>
            <person name="Wu C.I."/>
            <person name="Wu G."/>
            <person name="Yamamoto D."/>
            <person name="Yang H.P."/>
            <person name="Yang S.P."/>
            <person name="Yorke J.A."/>
            <person name="Yoshida K."/>
            <person name="Zdobnov E."/>
            <person name="Zhang P."/>
            <person name="Zhang Y."/>
            <person name="Zimin A.V."/>
            <person name="Baldwin J."/>
            <person name="Abdouelleil A."/>
            <person name="Abdulkadir J."/>
            <person name="Abebe A."/>
            <person name="Abera B."/>
            <person name="Abreu J."/>
            <person name="Acer S.C."/>
            <person name="Aftuck L."/>
            <person name="Alexander A."/>
            <person name="An P."/>
            <person name="Anderson E."/>
            <person name="Anderson S."/>
            <person name="Arachi H."/>
            <person name="Azer M."/>
            <person name="Bachantsang P."/>
            <person name="Barry A."/>
            <person name="Bayul T."/>
            <person name="Berlin A."/>
            <person name="Bessette D."/>
            <person name="Bloom T."/>
            <person name="Blye J."/>
            <person name="Boguslavskiy L."/>
            <person name="Bonnet C."/>
            <person name="Boukhgalter B."/>
            <person name="Bourzgui I."/>
            <person name="Brown A."/>
            <person name="Cahill P."/>
            <person name="Channer S."/>
            <person name="Cheshatsang Y."/>
            <person name="Chuda L."/>
            <person name="Citroen M."/>
            <person name="Collymore A."/>
            <person name="Cooke P."/>
            <person name="Costello M."/>
            <person name="D'Aco K."/>
            <person name="Daza R."/>
            <person name="De Haan G."/>
            <person name="DeGray S."/>
            <person name="DeMaso C."/>
            <person name="Dhargay N."/>
            <person name="Dooley K."/>
            <person name="Dooley E."/>
            <person name="Doricent M."/>
            <person name="Dorje P."/>
            <person name="Dorjee K."/>
            <person name="Dupes A."/>
            <person name="Elong R."/>
            <person name="Falk J."/>
            <person name="Farina A."/>
            <person name="Faro S."/>
            <person name="Ferguson D."/>
            <person name="Fisher S."/>
            <person name="Foley C.D."/>
            <person name="Franke A."/>
            <person name="Friedrich D."/>
            <person name="Gadbois L."/>
            <person name="Gearin G."/>
            <person name="Gearin C.R."/>
            <person name="Giannoukos G."/>
            <person name="Goode T."/>
            <person name="Graham J."/>
            <person name="Grandbois E."/>
            <person name="Grewal S."/>
            <person name="Gyaltsen K."/>
            <person name="Hafez N."/>
            <person name="Hagos B."/>
            <person name="Hall J."/>
            <person name="Henson C."/>
            <person name="Hollinger A."/>
            <person name="Honan T."/>
            <person name="Huard M.D."/>
            <person name="Hughes L."/>
            <person name="Hurhula B."/>
            <person name="Husby M.E."/>
            <person name="Kamat A."/>
            <person name="Kanga B."/>
            <person name="Kashin S."/>
            <person name="Khazanovich D."/>
            <person name="Kisner P."/>
            <person name="Lance K."/>
            <person name="Lara M."/>
            <person name="Lee W."/>
            <person name="Lennon N."/>
            <person name="Letendre F."/>
            <person name="LeVine R."/>
            <person name="Lipovsky A."/>
            <person name="Liu X."/>
            <person name="Liu J."/>
            <person name="Liu S."/>
            <person name="Lokyitsang T."/>
            <person name="Lokyitsang Y."/>
            <person name="Lubonja R."/>
            <person name="Lui A."/>
            <person name="MacDonald P."/>
            <person name="Magnisalis V."/>
            <person name="Maru K."/>
            <person name="Matthews C."/>
            <person name="McCusker W."/>
            <person name="McDonough S."/>
            <person name="Mehta T."/>
            <person name="Meldrim J."/>
            <person name="Meneus L."/>
            <person name="Mihai O."/>
            <person name="Mihalev A."/>
            <person name="Mihova T."/>
            <person name="Mittelman R."/>
            <person name="Mlenga V."/>
            <person name="Montmayeur A."/>
            <person name="Mulrain L."/>
            <person name="Navidi A."/>
            <person name="Naylor J."/>
            <person name="Negash T."/>
            <person name="Nguyen T."/>
            <person name="Nguyen N."/>
            <person name="Nicol R."/>
            <person name="Norbu C."/>
            <person name="Norbu N."/>
            <person name="Novod N."/>
            <person name="O'Neill B."/>
            <person name="Osman S."/>
            <person name="Markiewicz E."/>
            <person name="Oyono O.L."/>
            <person name="Patti C."/>
            <person name="Phunkhang P."/>
            <person name="Pierre F."/>
            <person name="Priest M."/>
            <person name="Raghuraman S."/>
            <person name="Rege F."/>
            <person name="Reyes R."/>
            <person name="Rise C."/>
            <person name="Rogov P."/>
            <person name="Ross K."/>
            <person name="Ryan E."/>
            <person name="Settipalli S."/>
            <person name="Shea T."/>
            <person name="Sherpa N."/>
            <person name="Shi L."/>
            <person name="Shih D."/>
            <person name="Sparrow T."/>
            <person name="Spaulding J."/>
            <person name="Stalker J."/>
            <person name="Stange-Thomann N."/>
            <person name="Stavropoulos S."/>
            <person name="Stone C."/>
            <person name="Strader C."/>
            <person name="Tesfaye S."/>
            <person name="Thomson T."/>
            <person name="Thoulutsang Y."/>
            <person name="Thoulutsang D."/>
            <person name="Topham K."/>
            <person name="Topping I."/>
            <person name="Tsamla T."/>
            <person name="Vassiliev H."/>
            <person name="Vo A."/>
            <person name="Wangchuk T."/>
            <person name="Wangdi T."/>
            <person name="Weiand M."/>
            <person name="Wilkinson J."/>
            <person name="Wilson A."/>
            <person name="Yadav S."/>
            <person name="Young G."/>
            <person name="Yu Q."/>
            <person name="Zembek L."/>
            <person name="Zhong D."/>
            <person name="Zimmer A."/>
            <person name="Zwirko Z."/>
            <person name="Jaffe D.B."/>
            <person name="Alvarez P."/>
            <person name="Brockman W."/>
            <person name="Butler J."/>
            <person name="Chin C."/>
            <person name="Gnerre S."/>
            <person name="Grabherr M."/>
            <person name="Kleber M."/>
            <person name="Mauceli E."/>
            <person name="MacCallum I."/>
        </authorList>
    </citation>
    <scope>NUCLEOTIDE SEQUENCE [LARGE SCALE GENOMIC DNA]</scope>
    <source>
        <strain evidence="3">TSC#15010-1051.87</strain>
        <strain evidence="5">Tucson 15010-1051.87</strain>
    </source>
</reference>
<organism evidence="3 5">
    <name type="scientific">Drosophila virilis</name>
    <name type="common">Fruit fly</name>
    <dbReference type="NCBI Taxonomy" id="7244"/>
    <lineage>
        <taxon>Eukaryota</taxon>
        <taxon>Metazoa</taxon>
        <taxon>Ecdysozoa</taxon>
        <taxon>Arthropoda</taxon>
        <taxon>Hexapoda</taxon>
        <taxon>Insecta</taxon>
        <taxon>Pterygota</taxon>
        <taxon>Neoptera</taxon>
        <taxon>Endopterygota</taxon>
        <taxon>Diptera</taxon>
        <taxon>Brachycera</taxon>
        <taxon>Muscomorpha</taxon>
        <taxon>Ephydroidea</taxon>
        <taxon>Drosophilidae</taxon>
        <taxon>Drosophila</taxon>
    </lineage>
</organism>
<protein>
    <submittedName>
        <fullName evidence="3">Uncharacterized protein, isoform A</fullName>
    </submittedName>
    <submittedName>
        <fullName evidence="4">Uncharacterized protein, isoform B</fullName>
    </submittedName>
</protein>
<keyword evidence="5" id="KW-1185">Reference proteome</keyword>
<dbReference type="OrthoDB" id="8190343at2759"/>
<dbReference type="InParanoid" id="A0A0Q9W7L6"/>
<feature type="region of interest" description="Disordered" evidence="1">
    <location>
        <begin position="220"/>
        <end position="240"/>
    </location>
</feature>
<gene>
    <name evidence="3" type="primary">Dvir\GJ27077</name>
    <name evidence="3" type="ORF">Dvir_GJ27077</name>
</gene>
<name>A0A0Q9W7L6_DROVI</name>
<dbReference type="EMBL" id="CH940653">
    <property type="protein sequence ID" value="KRF80814.1"/>
    <property type="molecule type" value="Genomic_DNA"/>
</dbReference>
<evidence type="ECO:0000313" key="3">
    <source>
        <dbReference type="EMBL" id="KRF80813.1"/>
    </source>
</evidence>
<proteinExistence type="predicted"/>
<reference evidence="3" key="2">
    <citation type="journal article" date="2008" name="Bioinformatics">
        <title>Assembly reconciliation.</title>
        <authorList>
            <person name="Zimin A.V."/>
            <person name="Smith D.R."/>
            <person name="Sutton G."/>
            <person name="Yorke J.A."/>
        </authorList>
    </citation>
    <scope>NUCLEOTIDE SEQUENCE</scope>
    <source>
        <strain evidence="3">TSC#15010-1051.87</strain>
    </source>
</reference>
<dbReference type="SMART" id="SM00595">
    <property type="entry name" value="MADF"/>
    <property type="match status" value="1"/>
</dbReference>
<dbReference type="Pfam" id="PF10545">
    <property type="entry name" value="MADF_DNA_bdg"/>
    <property type="match status" value="1"/>
</dbReference>
<evidence type="ECO:0000256" key="1">
    <source>
        <dbReference type="SAM" id="MobiDB-lite"/>
    </source>
</evidence>
<dbReference type="InterPro" id="IPR006578">
    <property type="entry name" value="MADF-dom"/>
</dbReference>
<dbReference type="EMBL" id="CH940653">
    <property type="protein sequence ID" value="KRF80813.1"/>
    <property type="molecule type" value="Genomic_DNA"/>
</dbReference>